<feature type="compositionally biased region" description="Polar residues" evidence="2">
    <location>
        <begin position="298"/>
        <end position="310"/>
    </location>
</feature>
<sequence>MTIISITSLCLACSSSFPPQSESRVVFTTQCCARPICDSCISKNRRLAQYNPCLACLGGVQAVGLRNSGGNPLIPLDKVNIDGAVRDEDTFVLGSDEDEEEDLGSKSAPPPPYLQQTASLPAPPVDQEGNGKQNLLKENNPVTPHKYYIQRGDTCLGIAFRFGVDGRELCRLNKLPPSTLTTTPHLLHTRTFLDLPFSARVTDKDGNSLLESSENIQEKLRAVRRTRERAEKRLQTMTKEVDWRVAKAYVALAEDADSQEFELKRKETGSVPGMKLSPSSDLEMLALDKYLDDDEWEASQNRVGQSSSHPNYGKEQTFKRFWR</sequence>
<dbReference type="InterPro" id="IPR018392">
    <property type="entry name" value="LysM"/>
</dbReference>
<dbReference type="Gene3D" id="3.10.350.10">
    <property type="entry name" value="LysM domain"/>
    <property type="match status" value="1"/>
</dbReference>
<evidence type="ECO:0000259" key="4">
    <source>
        <dbReference type="PROSITE" id="PS51782"/>
    </source>
</evidence>
<gene>
    <name evidence="5" type="ORF">BDP27DRAFT_1429015</name>
</gene>
<comment type="caution">
    <text evidence="5">The sequence shown here is derived from an EMBL/GenBank/DDBJ whole genome shotgun (WGS) entry which is preliminary data.</text>
</comment>
<feature type="domain" description="LysM" evidence="4">
    <location>
        <begin position="145"/>
        <end position="195"/>
    </location>
</feature>
<feature type="region of interest" description="Disordered" evidence="2">
    <location>
        <begin position="94"/>
        <end position="139"/>
    </location>
</feature>
<proteinExistence type="predicted"/>
<feature type="coiled-coil region" evidence="1">
    <location>
        <begin position="213"/>
        <end position="240"/>
    </location>
</feature>
<keyword evidence="3" id="KW-0732">Signal</keyword>
<feature type="compositionally biased region" description="Polar residues" evidence="2">
    <location>
        <begin position="130"/>
        <end position="139"/>
    </location>
</feature>
<protein>
    <recommendedName>
        <fullName evidence="4">LysM domain-containing protein</fullName>
    </recommendedName>
</protein>
<evidence type="ECO:0000313" key="5">
    <source>
        <dbReference type="EMBL" id="KAF9061420.1"/>
    </source>
</evidence>
<keyword evidence="6" id="KW-1185">Reference proteome</keyword>
<dbReference type="AlphaFoldDB" id="A0A9P5PG19"/>
<feature type="signal peptide" evidence="3">
    <location>
        <begin position="1"/>
        <end position="23"/>
    </location>
</feature>
<dbReference type="EMBL" id="JADNRY010000203">
    <property type="protein sequence ID" value="KAF9061420.1"/>
    <property type="molecule type" value="Genomic_DNA"/>
</dbReference>
<evidence type="ECO:0000313" key="6">
    <source>
        <dbReference type="Proteomes" id="UP000772434"/>
    </source>
</evidence>
<reference evidence="5" key="1">
    <citation type="submission" date="2020-11" db="EMBL/GenBank/DDBJ databases">
        <authorList>
            <consortium name="DOE Joint Genome Institute"/>
            <person name="Ahrendt S."/>
            <person name="Riley R."/>
            <person name="Andreopoulos W."/>
            <person name="Labutti K."/>
            <person name="Pangilinan J."/>
            <person name="Ruiz-Duenas F.J."/>
            <person name="Barrasa J.M."/>
            <person name="Sanchez-Garcia M."/>
            <person name="Camarero S."/>
            <person name="Miyauchi S."/>
            <person name="Serrano A."/>
            <person name="Linde D."/>
            <person name="Babiker R."/>
            <person name="Drula E."/>
            <person name="Ayuso-Fernandez I."/>
            <person name="Pacheco R."/>
            <person name="Padilla G."/>
            <person name="Ferreira P."/>
            <person name="Barriuso J."/>
            <person name="Kellner H."/>
            <person name="Castanera R."/>
            <person name="Alfaro M."/>
            <person name="Ramirez L."/>
            <person name="Pisabarro A.G."/>
            <person name="Kuo A."/>
            <person name="Tritt A."/>
            <person name="Lipzen A."/>
            <person name="He G."/>
            <person name="Yan M."/>
            <person name="Ng V."/>
            <person name="Cullen D."/>
            <person name="Martin F."/>
            <person name="Rosso M.-N."/>
            <person name="Henrissat B."/>
            <person name="Hibbett D."/>
            <person name="Martinez A.T."/>
            <person name="Grigoriev I.V."/>
        </authorList>
    </citation>
    <scope>NUCLEOTIDE SEQUENCE</scope>
    <source>
        <strain evidence="5">AH 40177</strain>
    </source>
</reference>
<evidence type="ECO:0000256" key="1">
    <source>
        <dbReference type="SAM" id="Coils"/>
    </source>
</evidence>
<name>A0A9P5PG19_9AGAR</name>
<dbReference type="InterPro" id="IPR036779">
    <property type="entry name" value="LysM_dom_sf"/>
</dbReference>
<feature type="chain" id="PRO_5040426247" description="LysM domain-containing protein" evidence="3">
    <location>
        <begin position="24"/>
        <end position="323"/>
    </location>
</feature>
<evidence type="ECO:0000256" key="2">
    <source>
        <dbReference type="SAM" id="MobiDB-lite"/>
    </source>
</evidence>
<dbReference type="CDD" id="cd00118">
    <property type="entry name" value="LysM"/>
    <property type="match status" value="1"/>
</dbReference>
<keyword evidence="1" id="KW-0175">Coiled coil</keyword>
<dbReference type="SUPFAM" id="SSF54106">
    <property type="entry name" value="LysM domain"/>
    <property type="match status" value="1"/>
</dbReference>
<organism evidence="5 6">
    <name type="scientific">Rhodocollybia butyracea</name>
    <dbReference type="NCBI Taxonomy" id="206335"/>
    <lineage>
        <taxon>Eukaryota</taxon>
        <taxon>Fungi</taxon>
        <taxon>Dikarya</taxon>
        <taxon>Basidiomycota</taxon>
        <taxon>Agaricomycotina</taxon>
        <taxon>Agaricomycetes</taxon>
        <taxon>Agaricomycetidae</taxon>
        <taxon>Agaricales</taxon>
        <taxon>Marasmiineae</taxon>
        <taxon>Omphalotaceae</taxon>
        <taxon>Rhodocollybia</taxon>
    </lineage>
</organism>
<dbReference type="OrthoDB" id="2107166at2759"/>
<evidence type="ECO:0000256" key="3">
    <source>
        <dbReference type="SAM" id="SignalP"/>
    </source>
</evidence>
<dbReference type="PROSITE" id="PS51782">
    <property type="entry name" value="LYSM"/>
    <property type="match status" value="1"/>
</dbReference>
<dbReference type="Proteomes" id="UP000772434">
    <property type="component" value="Unassembled WGS sequence"/>
</dbReference>
<dbReference type="Pfam" id="PF01476">
    <property type="entry name" value="LysM"/>
    <property type="match status" value="1"/>
</dbReference>
<accession>A0A9P5PG19</accession>
<feature type="region of interest" description="Disordered" evidence="2">
    <location>
        <begin position="298"/>
        <end position="323"/>
    </location>
</feature>